<dbReference type="AlphaFoldDB" id="A0A4R5QET4"/>
<dbReference type="Proteomes" id="UP000295096">
    <property type="component" value="Unassembled WGS sequence"/>
</dbReference>
<comment type="caution">
    <text evidence="1">The sequence shown here is derived from an EMBL/GenBank/DDBJ whole genome shotgun (WGS) entry which is preliminary data.</text>
</comment>
<sequence>MSTLMGYMLGRASVQIQQQHERVAQNMVDAFTGAVDPETEVQMLRAELARVRAIALRNKEVA</sequence>
<reference evidence="1 2" key="1">
    <citation type="journal article" date="2016" name="J. Microbiol.">
        <title>Dankookia rubra gen. nov., sp. nov., an alphaproteobacterium isolated from sediment of a shallow stream.</title>
        <authorList>
            <person name="Kim W.H."/>
            <person name="Kim D.H."/>
            <person name="Kang K."/>
            <person name="Ahn T.Y."/>
        </authorList>
    </citation>
    <scope>NUCLEOTIDE SEQUENCE [LARGE SCALE GENOMIC DNA]</scope>
    <source>
        <strain evidence="1 2">JCM30602</strain>
    </source>
</reference>
<dbReference type="OrthoDB" id="7288818at2"/>
<dbReference type="RefSeq" id="WP_133290056.1">
    <property type="nucleotide sequence ID" value="NZ_SMSJ01000025.1"/>
</dbReference>
<gene>
    <name evidence="1" type="ORF">E2C06_18295</name>
</gene>
<accession>A0A4R5QET4</accession>
<name>A0A4R5QET4_9PROT</name>
<keyword evidence="2" id="KW-1185">Reference proteome</keyword>
<evidence type="ECO:0000313" key="1">
    <source>
        <dbReference type="EMBL" id="TDH61189.1"/>
    </source>
</evidence>
<evidence type="ECO:0000313" key="2">
    <source>
        <dbReference type="Proteomes" id="UP000295096"/>
    </source>
</evidence>
<dbReference type="EMBL" id="SMSJ01000025">
    <property type="protein sequence ID" value="TDH61189.1"/>
    <property type="molecule type" value="Genomic_DNA"/>
</dbReference>
<organism evidence="1 2">
    <name type="scientific">Dankookia rubra</name>
    <dbReference type="NCBI Taxonomy" id="1442381"/>
    <lineage>
        <taxon>Bacteria</taxon>
        <taxon>Pseudomonadati</taxon>
        <taxon>Pseudomonadota</taxon>
        <taxon>Alphaproteobacteria</taxon>
        <taxon>Acetobacterales</taxon>
        <taxon>Roseomonadaceae</taxon>
        <taxon>Dankookia</taxon>
    </lineage>
</organism>
<protein>
    <submittedName>
        <fullName evidence="1">Uncharacterized protein</fullName>
    </submittedName>
</protein>
<proteinExistence type="predicted"/>